<dbReference type="PANTHER" id="PTHR21621:SF0">
    <property type="entry name" value="BETA-CITRYLGLUTAMATE SYNTHASE B-RELATED"/>
    <property type="match status" value="1"/>
</dbReference>
<protein>
    <submittedName>
        <fullName evidence="3">Cyanophycin synthetase</fullName>
    </submittedName>
</protein>
<dbReference type="Proteomes" id="UP000249633">
    <property type="component" value="Unassembled WGS sequence"/>
</dbReference>
<dbReference type="Pfam" id="PF18921">
    <property type="entry name" value="Cyanophycin_syn"/>
    <property type="match status" value="1"/>
</dbReference>
<dbReference type="Gene3D" id="3.30.1490.20">
    <property type="entry name" value="ATP-grasp fold, A domain"/>
    <property type="match status" value="1"/>
</dbReference>
<keyword evidence="1" id="KW-0547">Nucleotide-binding</keyword>
<evidence type="ECO:0000313" key="4">
    <source>
        <dbReference type="Proteomes" id="UP000249633"/>
    </source>
</evidence>
<name>A0A2W5DUN8_9BURK</name>
<feature type="domain" description="ATP-grasp" evidence="2">
    <location>
        <begin position="225"/>
        <end position="476"/>
    </location>
</feature>
<gene>
    <name evidence="3" type="primary">cphA</name>
    <name evidence="3" type="ORF">DI603_09295</name>
</gene>
<organism evidence="3 4">
    <name type="scientific">Roseateles depolymerans</name>
    <dbReference type="NCBI Taxonomy" id="76731"/>
    <lineage>
        <taxon>Bacteria</taxon>
        <taxon>Pseudomonadati</taxon>
        <taxon>Pseudomonadota</taxon>
        <taxon>Betaproteobacteria</taxon>
        <taxon>Burkholderiales</taxon>
        <taxon>Sphaerotilaceae</taxon>
        <taxon>Roseateles</taxon>
    </lineage>
</organism>
<dbReference type="InterPro" id="IPR013815">
    <property type="entry name" value="ATP_grasp_subdomain_1"/>
</dbReference>
<dbReference type="SUPFAM" id="SSF56059">
    <property type="entry name" value="Glutathione synthetase ATP-binding domain-like"/>
    <property type="match status" value="1"/>
</dbReference>
<keyword evidence="1" id="KW-0067">ATP-binding</keyword>
<dbReference type="PROSITE" id="PS50975">
    <property type="entry name" value="ATP_GRASP"/>
    <property type="match status" value="1"/>
</dbReference>
<dbReference type="GO" id="GO:0005524">
    <property type="term" value="F:ATP binding"/>
    <property type="evidence" value="ECO:0007669"/>
    <property type="project" value="UniProtKB-UniRule"/>
</dbReference>
<dbReference type="EMBL" id="QFOD01000007">
    <property type="protein sequence ID" value="PZP32867.1"/>
    <property type="molecule type" value="Genomic_DNA"/>
</dbReference>
<comment type="caution">
    <text evidence="3">The sequence shown here is derived from an EMBL/GenBank/DDBJ whole genome shotgun (WGS) entry which is preliminary data.</text>
</comment>
<dbReference type="GO" id="GO:0018169">
    <property type="term" value="F:ribosomal S6-glutamic acid ligase activity"/>
    <property type="evidence" value="ECO:0007669"/>
    <property type="project" value="TreeGrafter"/>
</dbReference>
<sequence>MSKKNDIRLLRVNYLRGPNMWTYRPVLEVWLDLGELEDHPSNLLPGFNDRLTTALPALIEHHCGVGERGGFIERLRDGTWMGHVLEHIVIELLNLAGMPTGFGQTRSTSERGIYRMVFRARDEQVARAALAEGHALIMATINDEPFDVPAAVARVRDKLDDCYLGPSTAAIVAAATDRRIPHIRLNDGNLVQLGHGARQRRIWTAETDMTSAIAEGIAGDKDLTKTLLKAVGVPVPSGQEVKDAAQAWEVAQDIGLPVVIKPSDGNHGRGVTLDITTQADCEAAFKLADAEGSSVLVESYIRGNEHRLLVVGGQVVAAARGEAAWITGDGQHTVAQLIDLQINTDPRRGLTEDFPLNRITLGEDPVVLLDLQRQGFAPEAVPPAGKVVLIQRNGNVAIDCTDDVHPEVAHAVSLAARTVGLDIAGVDLVTEDVSKPLEQTGGAIVEVNAGPGLLMHLKPAGGAPRPVGQAIIDHLFAPEESGRIPIVGVAGSGASRRGGATISRLVAWLLHLNGHHVGLACREGLFLGTRNVEKKDCARWDAAHRLLMNRVVNAAVIENDAESILRDGLVYDRALVGVVTDLEPVEALAHFDVRDADQLYKVLRTQVDVVLGEGAAVLNAAHPRLVDMAELSDGEVVFYAEDGSLDALKQHRERGGRAVFLRGGAAVLAQGSAETPGANLDALLQRFGTGTTDASTLLAAVATAWALGISPELIAAGLDTFVPELHLS</sequence>
<dbReference type="NCBIfam" id="TIGR02068">
    <property type="entry name" value="cya_phycin_syn"/>
    <property type="match status" value="1"/>
</dbReference>
<evidence type="ECO:0000256" key="1">
    <source>
        <dbReference type="PROSITE-ProRule" id="PRU00409"/>
    </source>
</evidence>
<dbReference type="NCBIfam" id="NF010623">
    <property type="entry name" value="PRK14016.1"/>
    <property type="match status" value="1"/>
</dbReference>
<reference evidence="3 4" key="1">
    <citation type="submission" date="2017-08" db="EMBL/GenBank/DDBJ databases">
        <title>Infants hospitalized years apart are colonized by the same room-sourced microbial strains.</title>
        <authorList>
            <person name="Brooks B."/>
            <person name="Olm M.R."/>
            <person name="Firek B.A."/>
            <person name="Baker R."/>
            <person name="Thomas B.C."/>
            <person name="Morowitz M.J."/>
            <person name="Banfield J.F."/>
        </authorList>
    </citation>
    <scope>NUCLEOTIDE SEQUENCE [LARGE SCALE GENOMIC DNA]</scope>
    <source>
        <strain evidence="3">S2_012_000_R2_81</strain>
    </source>
</reference>
<dbReference type="SUPFAM" id="SSF53623">
    <property type="entry name" value="MurD-like peptide ligases, catalytic domain"/>
    <property type="match status" value="1"/>
</dbReference>
<evidence type="ECO:0000313" key="3">
    <source>
        <dbReference type="EMBL" id="PZP32867.1"/>
    </source>
</evidence>
<dbReference type="GO" id="GO:0046872">
    <property type="term" value="F:metal ion binding"/>
    <property type="evidence" value="ECO:0007669"/>
    <property type="project" value="InterPro"/>
</dbReference>
<evidence type="ECO:0000259" key="2">
    <source>
        <dbReference type="PROSITE" id="PS50975"/>
    </source>
</evidence>
<dbReference type="InterPro" id="IPR036565">
    <property type="entry name" value="Mur-like_cat_sf"/>
</dbReference>
<dbReference type="InterPro" id="IPR011761">
    <property type="entry name" value="ATP-grasp"/>
</dbReference>
<dbReference type="PANTHER" id="PTHR21621">
    <property type="entry name" value="RIBOSOMAL PROTEIN S6 MODIFICATION PROTEIN"/>
    <property type="match status" value="1"/>
</dbReference>
<accession>A0A2W5DUN8</accession>
<dbReference type="InterPro" id="IPR011810">
    <property type="entry name" value="Cya_phycin_syn"/>
</dbReference>
<dbReference type="Pfam" id="PF02786">
    <property type="entry name" value="CPSase_L_D2"/>
    <property type="match status" value="1"/>
</dbReference>
<proteinExistence type="predicted"/>
<dbReference type="Gene3D" id="3.30.470.20">
    <property type="entry name" value="ATP-grasp fold, B domain"/>
    <property type="match status" value="1"/>
</dbReference>
<dbReference type="Gene3D" id="3.40.1190.10">
    <property type="entry name" value="Mur-like, catalytic domain"/>
    <property type="match status" value="1"/>
</dbReference>
<dbReference type="InterPro" id="IPR005479">
    <property type="entry name" value="CPAse_ATP-bd"/>
</dbReference>
<dbReference type="GO" id="GO:0005737">
    <property type="term" value="C:cytoplasm"/>
    <property type="evidence" value="ECO:0007669"/>
    <property type="project" value="TreeGrafter"/>
</dbReference>
<dbReference type="AlphaFoldDB" id="A0A2W5DUN8"/>
<dbReference type="GO" id="GO:0009432">
    <property type="term" value="P:SOS response"/>
    <property type="evidence" value="ECO:0007669"/>
    <property type="project" value="TreeGrafter"/>
</dbReference>
<dbReference type="InterPro" id="IPR044019">
    <property type="entry name" value="Cyanophycin_syn_N"/>
</dbReference>